<feature type="transmembrane region" description="Helical" evidence="7">
    <location>
        <begin position="282"/>
        <end position="300"/>
    </location>
</feature>
<feature type="transmembrane region" description="Helical" evidence="7">
    <location>
        <begin position="98"/>
        <end position="119"/>
    </location>
</feature>
<dbReference type="GeneID" id="85493318"/>
<feature type="transmembrane region" description="Helical" evidence="7">
    <location>
        <begin position="149"/>
        <end position="166"/>
    </location>
</feature>
<sequence>MIAKEPNHTNVSKIEEVEVDPAPTNVLAPLPARKKGILLFCFCLAVFMDVAGTSAAFIMTAPIAADLGLDIGNSIWIVYAYGIPFAALLLFAGRVADLYSPSLVFASGFLGCGVLNLVISFMTNKYAFLILRAISAVFAVFTLPSSVNMIGADLLLALLVLFMLSWTQVEGQGWNNPLFIAPLVISLVLLPLFLLWENKLPVGFSLLPHGMWRFPNMAPLVISALTIFLWYAPYQLRMATYFQVVLHDSAIITGVKILPMGVTACIVGGVAQHASVLHNPRYSVPISSILCFGSGLLLAFSGGGHGKDYWRYIFPSQIIGTMGAMVIYVIMNTVLIQTFPQDFAGVAGSFVQVLFQIGAAIGNAAQAGFLGAHTDSAKQGEALADWTTSRNSFFFTSAVIGASGVAFALLFRHDLMPKAGLEDQTVAAEAEREGARDAEARQVHAVPTIN</sequence>
<dbReference type="Proteomes" id="UP001233271">
    <property type="component" value="Chromosome 2"/>
</dbReference>
<keyword evidence="4 7" id="KW-1133">Transmembrane helix</keyword>
<organism evidence="8 9">
    <name type="scientific">Cutaneotrichosporon cavernicola</name>
    <dbReference type="NCBI Taxonomy" id="279322"/>
    <lineage>
        <taxon>Eukaryota</taxon>
        <taxon>Fungi</taxon>
        <taxon>Dikarya</taxon>
        <taxon>Basidiomycota</taxon>
        <taxon>Agaricomycotina</taxon>
        <taxon>Tremellomycetes</taxon>
        <taxon>Trichosporonales</taxon>
        <taxon>Trichosporonaceae</taxon>
        <taxon>Cutaneotrichosporon</taxon>
    </lineage>
</organism>
<feature type="transmembrane region" description="Helical" evidence="7">
    <location>
        <begin position="126"/>
        <end position="143"/>
    </location>
</feature>
<evidence type="ECO:0000256" key="4">
    <source>
        <dbReference type="ARBA" id="ARBA00022989"/>
    </source>
</evidence>
<feature type="transmembrane region" description="Helical" evidence="7">
    <location>
        <begin position="216"/>
        <end position="232"/>
    </location>
</feature>
<evidence type="ECO:0008006" key="10">
    <source>
        <dbReference type="Google" id="ProtNLM"/>
    </source>
</evidence>
<dbReference type="AlphaFoldDB" id="A0AA48IAX4"/>
<dbReference type="KEGG" id="ccac:CcaHIS019_0208090"/>
<keyword evidence="9" id="KW-1185">Reference proteome</keyword>
<name>A0AA48IAX4_9TREE</name>
<gene>
    <name evidence="8" type="ORF">CcaverHIS019_0208090</name>
</gene>
<evidence type="ECO:0000313" key="8">
    <source>
        <dbReference type="EMBL" id="BEI89447.1"/>
    </source>
</evidence>
<comment type="subcellular location">
    <subcellularLocation>
        <location evidence="1">Membrane</location>
        <topology evidence="1">Multi-pass membrane protein</topology>
    </subcellularLocation>
</comment>
<dbReference type="Gene3D" id="1.20.1250.20">
    <property type="entry name" value="MFS general substrate transporter like domains"/>
    <property type="match status" value="1"/>
</dbReference>
<evidence type="ECO:0000256" key="1">
    <source>
        <dbReference type="ARBA" id="ARBA00004141"/>
    </source>
</evidence>
<dbReference type="GO" id="GO:0016020">
    <property type="term" value="C:membrane"/>
    <property type="evidence" value="ECO:0007669"/>
    <property type="project" value="UniProtKB-SubCell"/>
</dbReference>
<feature type="transmembrane region" description="Helical" evidence="7">
    <location>
        <begin position="244"/>
        <end position="270"/>
    </location>
</feature>
<feature type="compositionally biased region" description="Basic and acidic residues" evidence="6">
    <location>
        <begin position="431"/>
        <end position="442"/>
    </location>
</feature>
<dbReference type="PANTHER" id="PTHR42718">
    <property type="entry name" value="MAJOR FACILITATOR SUPERFAMILY MULTIDRUG TRANSPORTER MFSC"/>
    <property type="match status" value="1"/>
</dbReference>
<dbReference type="EMBL" id="AP028213">
    <property type="protein sequence ID" value="BEI89447.1"/>
    <property type="molecule type" value="Genomic_DNA"/>
</dbReference>
<dbReference type="PANTHER" id="PTHR42718:SF9">
    <property type="entry name" value="MAJOR FACILITATOR SUPERFAMILY MULTIDRUG TRANSPORTER MFSC"/>
    <property type="match status" value="1"/>
</dbReference>
<feature type="transmembrane region" description="Helical" evidence="7">
    <location>
        <begin position="312"/>
        <end position="331"/>
    </location>
</feature>
<feature type="transmembrane region" description="Helical" evidence="7">
    <location>
        <begin position="37"/>
        <end position="59"/>
    </location>
</feature>
<dbReference type="RefSeq" id="XP_060454713.1">
    <property type="nucleotide sequence ID" value="XM_060597862.1"/>
</dbReference>
<dbReference type="Pfam" id="PF07690">
    <property type="entry name" value="MFS_1"/>
    <property type="match status" value="1"/>
</dbReference>
<feature type="transmembrane region" description="Helical" evidence="7">
    <location>
        <begin position="71"/>
        <end position="92"/>
    </location>
</feature>
<protein>
    <recommendedName>
        <fullName evidence="10">MFS general substrate transporter</fullName>
    </recommendedName>
</protein>
<dbReference type="GO" id="GO:0022857">
    <property type="term" value="F:transmembrane transporter activity"/>
    <property type="evidence" value="ECO:0007669"/>
    <property type="project" value="InterPro"/>
</dbReference>
<evidence type="ECO:0000256" key="2">
    <source>
        <dbReference type="ARBA" id="ARBA00022448"/>
    </source>
</evidence>
<evidence type="ECO:0000256" key="6">
    <source>
        <dbReference type="SAM" id="MobiDB-lite"/>
    </source>
</evidence>
<feature type="transmembrane region" description="Helical" evidence="7">
    <location>
        <begin position="178"/>
        <end position="196"/>
    </location>
</feature>
<keyword evidence="2" id="KW-0813">Transport</keyword>
<dbReference type="InterPro" id="IPR036259">
    <property type="entry name" value="MFS_trans_sf"/>
</dbReference>
<dbReference type="SUPFAM" id="SSF103473">
    <property type="entry name" value="MFS general substrate transporter"/>
    <property type="match status" value="1"/>
</dbReference>
<reference evidence="8" key="1">
    <citation type="journal article" date="2023" name="BMC Genomics">
        <title>Chromosome-level genome assemblies of Cutaneotrichosporon spp. (Trichosporonales, Basidiomycota) reveal imbalanced evolution between nucleotide sequences and chromosome synteny.</title>
        <authorList>
            <person name="Kobayashi Y."/>
            <person name="Kayamori A."/>
            <person name="Aoki K."/>
            <person name="Shiwa Y."/>
            <person name="Matsutani M."/>
            <person name="Fujita N."/>
            <person name="Sugita T."/>
            <person name="Iwasaki W."/>
            <person name="Tanaka N."/>
            <person name="Takashima M."/>
        </authorList>
    </citation>
    <scope>NUCLEOTIDE SEQUENCE</scope>
    <source>
        <strain evidence="8">HIS019</strain>
    </source>
</reference>
<evidence type="ECO:0000313" key="9">
    <source>
        <dbReference type="Proteomes" id="UP001233271"/>
    </source>
</evidence>
<keyword evidence="3 7" id="KW-0812">Transmembrane</keyword>
<feature type="transmembrane region" description="Helical" evidence="7">
    <location>
        <begin position="393"/>
        <end position="411"/>
    </location>
</feature>
<keyword evidence="5 7" id="KW-0472">Membrane</keyword>
<proteinExistence type="predicted"/>
<evidence type="ECO:0000256" key="7">
    <source>
        <dbReference type="SAM" id="Phobius"/>
    </source>
</evidence>
<dbReference type="InterPro" id="IPR011701">
    <property type="entry name" value="MFS"/>
</dbReference>
<accession>A0AA48IAX4</accession>
<feature type="region of interest" description="Disordered" evidence="6">
    <location>
        <begin position="431"/>
        <end position="450"/>
    </location>
</feature>
<evidence type="ECO:0000256" key="3">
    <source>
        <dbReference type="ARBA" id="ARBA00022692"/>
    </source>
</evidence>
<evidence type="ECO:0000256" key="5">
    <source>
        <dbReference type="ARBA" id="ARBA00023136"/>
    </source>
</evidence>